<evidence type="ECO:0000313" key="2">
    <source>
        <dbReference type="Proteomes" id="UP000018936"/>
    </source>
</evidence>
<feature type="non-terminal residue" evidence="1">
    <location>
        <position position="1"/>
    </location>
</feature>
<sequence length="263" mass="28783">MGDGRKGCHVVQKLGFNPAGGKLGWRVVRFALRLPWTTGPIPPASFPLLDYTSCPIFPSLLSCTTPPMLKPSHLLPWTTSPIPVFSAPPPGTPPPSSPLDYRSHPCIPSSLGLPFLSHPPLLSLLDYRSHASIPPLLDYTSHRETPFSVPSLYPFLSWTTLPVPSFSPPTSLGLQISCQYPSSPLLDYPSHLESPSLSSLGLQVPSHYPPPLPLLDCISHPSIPCFSSWRPPPFPPLDYRPHPIILSLPFLDYTSHPEFCPPS</sequence>
<organism evidence="1 2">
    <name type="scientific">Ophiophagus hannah</name>
    <name type="common">King cobra</name>
    <name type="synonym">Naja hannah</name>
    <dbReference type="NCBI Taxonomy" id="8665"/>
    <lineage>
        <taxon>Eukaryota</taxon>
        <taxon>Metazoa</taxon>
        <taxon>Chordata</taxon>
        <taxon>Craniata</taxon>
        <taxon>Vertebrata</taxon>
        <taxon>Euteleostomi</taxon>
        <taxon>Lepidosauria</taxon>
        <taxon>Squamata</taxon>
        <taxon>Bifurcata</taxon>
        <taxon>Unidentata</taxon>
        <taxon>Episquamata</taxon>
        <taxon>Toxicofera</taxon>
        <taxon>Serpentes</taxon>
        <taxon>Colubroidea</taxon>
        <taxon>Elapidae</taxon>
        <taxon>Elapinae</taxon>
        <taxon>Ophiophagus</taxon>
    </lineage>
</organism>
<name>V8NG73_OPHHA</name>
<protein>
    <submittedName>
        <fullName evidence="1">Extensin-2</fullName>
    </submittedName>
</protein>
<accession>V8NG73</accession>
<reference evidence="1 2" key="1">
    <citation type="journal article" date="2013" name="Proc. Natl. Acad. Sci. U.S.A.">
        <title>The king cobra genome reveals dynamic gene evolution and adaptation in the snake venom system.</title>
        <authorList>
            <person name="Vonk F.J."/>
            <person name="Casewell N.R."/>
            <person name="Henkel C.V."/>
            <person name="Heimberg A.M."/>
            <person name="Jansen H.J."/>
            <person name="McCleary R.J."/>
            <person name="Kerkkamp H.M."/>
            <person name="Vos R.A."/>
            <person name="Guerreiro I."/>
            <person name="Calvete J.J."/>
            <person name="Wuster W."/>
            <person name="Woods A.E."/>
            <person name="Logan J.M."/>
            <person name="Harrison R.A."/>
            <person name="Castoe T.A."/>
            <person name="de Koning A.P."/>
            <person name="Pollock D.D."/>
            <person name="Yandell M."/>
            <person name="Calderon D."/>
            <person name="Renjifo C."/>
            <person name="Currier R.B."/>
            <person name="Salgado D."/>
            <person name="Pla D."/>
            <person name="Sanz L."/>
            <person name="Hyder A.S."/>
            <person name="Ribeiro J.M."/>
            <person name="Arntzen J.W."/>
            <person name="van den Thillart G.E."/>
            <person name="Boetzer M."/>
            <person name="Pirovano W."/>
            <person name="Dirks R.P."/>
            <person name="Spaink H.P."/>
            <person name="Duboule D."/>
            <person name="McGlinn E."/>
            <person name="Kini R.M."/>
            <person name="Richardson M.K."/>
        </authorList>
    </citation>
    <scope>NUCLEOTIDE SEQUENCE</scope>
    <source>
        <tissue evidence="1">Blood</tissue>
    </source>
</reference>
<dbReference type="AlphaFoldDB" id="V8NG73"/>
<evidence type="ECO:0000313" key="1">
    <source>
        <dbReference type="EMBL" id="ETE61070.1"/>
    </source>
</evidence>
<dbReference type="Proteomes" id="UP000018936">
    <property type="component" value="Unassembled WGS sequence"/>
</dbReference>
<comment type="caution">
    <text evidence="1">The sequence shown here is derived from an EMBL/GenBank/DDBJ whole genome shotgun (WGS) entry which is preliminary data.</text>
</comment>
<gene>
    <name evidence="1" type="primary">EXT2</name>
    <name evidence="1" type="ORF">L345_13197</name>
</gene>
<keyword evidence="2" id="KW-1185">Reference proteome</keyword>
<dbReference type="EMBL" id="AZIM01004194">
    <property type="protein sequence ID" value="ETE61070.1"/>
    <property type="molecule type" value="Genomic_DNA"/>
</dbReference>
<proteinExistence type="predicted"/>